<protein>
    <submittedName>
        <fullName evidence="2">Uncharacterized protein</fullName>
    </submittedName>
</protein>
<feature type="compositionally biased region" description="Basic and acidic residues" evidence="1">
    <location>
        <begin position="255"/>
        <end position="270"/>
    </location>
</feature>
<feature type="compositionally biased region" description="Polar residues" evidence="1">
    <location>
        <begin position="198"/>
        <end position="223"/>
    </location>
</feature>
<evidence type="ECO:0000313" key="2">
    <source>
        <dbReference type="EMBL" id="KAL0300858.1"/>
    </source>
</evidence>
<evidence type="ECO:0000256" key="1">
    <source>
        <dbReference type="SAM" id="MobiDB-lite"/>
    </source>
</evidence>
<dbReference type="PANTHER" id="PTHR35132:SF1">
    <property type="entry name" value="SERINE_ARGININE REPETITIVE MATRIX-LIKE PROTEIN"/>
    <property type="match status" value="1"/>
</dbReference>
<accession>A0AAW2K3D8</accession>
<feature type="region of interest" description="Disordered" evidence="1">
    <location>
        <begin position="125"/>
        <end position="161"/>
    </location>
</feature>
<feature type="region of interest" description="Disordered" evidence="1">
    <location>
        <begin position="178"/>
        <end position="285"/>
    </location>
</feature>
<proteinExistence type="predicted"/>
<organism evidence="2">
    <name type="scientific">Sesamum radiatum</name>
    <name type="common">Black benniseed</name>
    <dbReference type="NCBI Taxonomy" id="300843"/>
    <lineage>
        <taxon>Eukaryota</taxon>
        <taxon>Viridiplantae</taxon>
        <taxon>Streptophyta</taxon>
        <taxon>Embryophyta</taxon>
        <taxon>Tracheophyta</taxon>
        <taxon>Spermatophyta</taxon>
        <taxon>Magnoliopsida</taxon>
        <taxon>eudicotyledons</taxon>
        <taxon>Gunneridae</taxon>
        <taxon>Pentapetalae</taxon>
        <taxon>asterids</taxon>
        <taxon>lamiids</taxon>
        <taxon>Lamiales</taxon>
        <taxon>Pedaliaceae</taxon>
        <taxon>Sesamum</taxon>
    </lineage>
</organism>
<dbReference type="AlphaFoldDB" id="A0AAW2K3D8"/>
<gene>
    <name evidence="2" type="ORF">Sradi_6362600</name>
</gene>
<sequence>MEDPQPLPQILSPCSSGRRRSSADSSSPEFEFWMVRNPASFPQPNLLSADELFSHGVLLPLHHLLHVSNELPPPQDSQAPVPDQVTELEPLSVELGDQSATSTALSTSKRWRYIFKKTDKKVLESSVSASADDHSASKEKDIIRVKDKKRDQKKNGGGGAASNLVSAAELNINIWPFSRSRSAGNGGSRPRWAAATRKASSAPCSRSNSTGESKSRKWPNSPSRAGVHLGRSSPVWQVRRGNGGVGRSSETVARNSEKGARKEAGTEGRRKTPAASSGGGGPKARVLSLNVPMCIGYRHNMSCRNDENSTVGVAAAAGGGRGASGEGVRRSNLFNIRSLFTKKVY</sequence>
<feature type="compositionally biased region" description="Low complexity" evidence="1">
    <location>
        <begin position="178"/>
        <end position="191"/>
    </location>
</feature>
<reference evidence="2" key="2">
    <citation type="journal article" date="2024" name="Plant">
        <title>Genomic evolution and insights into agronomic trait innovations of Sesamum species.</title>
        <authorList>
            <person name="Miao H."/>
            <person name="Wang L."/>
            <person name="Qu L."/>
            <person name="Liu H."/>
            <person name="Sun Y."/>
            <person name="Le M."/>
            <person name="Wang Q."/>
            <person name="Wei S."/>
            <person name="Zheng Y."/>
            <person name="Lin W."/>
            <person name="Duan Y."/>
            <person name="Cao H."/>
            <person name="Xiong S."/>
            <person name="Wang X."/>
            <person name="Wei L."/>
            <person name="Li C."/>
            <person name="Ma Q."/>
            <person name="Ju M."/>
            <person name="Zhao R."/>
            <person name="Li G."/>
            <person name="Mu C."/>
            <person name="Tian Q."/>
            <person name="Mei H."/>
            <person name="Zhang T."/>
            <person name="Gao T."/>
            <person name="Zhang H."/>
        </authorList>
    </citation>
    <scope>NUCLEOTIDE SEQUENCE</scope>
    <source>
        <strain evidence="2">G02</strain>
    </source>
</reference>
<dbReference type="EMBL" id="JACGWJ010000030">
    <property type="protein sequence ID" value="KAL0300858.1"/>
    <property type="molecule type" value="Genomic_DNA"/>
</dbReference>
<feature type="region of interest" description="Disordered" evidence="1">
    <location>
        <begin position="1"/>
        <end position="27"/>
    </location>
</feature>
<name>A0AAW2K3D8_SESRA</name>
<feature type="compositionally biased region" description="Basic and acidic residues" evidence="1">
    <location>
        <begin position="131"/>
        <end position="154"/>
    </location>
</feature>
<reference evidence="2" key="1">
    <citation type="submission" date="2020-06" db="EMBL/GenBank/DDBJ databases">
        <authorList>
            <person name="Li T."/>
            <person name="Hu X."/>
            <person name="Zhang T."/>
            <person name="Song X."/>
            <person name="Zhang H."/>
            <person name="Dai N."/>
            <person name="Sheng W."/>
            <person name="Hou X."/>
            <person name="Wei L."/>
        </authorList>
    </citation>
    <scope>NUCLEOTIDE SEQUENCE</scope>
    <source>
        <strain evidence="2">G02</strain>
        <tissue evidence="2">Leaf</tissue>
    </source>
</reference>
<comment type="caution">
    <text evidence="2">The sequence shown here is derived from an EMBL/GenBank/DDBJ whole genome shotgun (WGS) entry which is preliminary data.</text>
</comment>
<dbReference type="PANTHER" id="PTHR35132">
    <property type="entry name" value="SERINE/ARGININE REPETITIVE MATRIX-LIKE PROTEIN"/>
    <property type="match status" value="1"/>
</dbReference>